<name>A0A2Z6E654_9GAMM</name>
<protein>
    <recommendedName>
        <fullName evidence="4">Toxin CptA</fullName>
    </recommendedName>
</protein>
<keyword evidence="1" id="KW-0472">Membrane</keyword>
<feature type="transmembrane region" description="Helical" evidence="1">
    <location>
        <begin position="16"/>
        <end position="33"/>
    </location>
</feature>
<evidence type="ECO:0000313" key="2">
    <source>
        <dbReference type="EMBL" id="BBD80553.1"/>
    </source>
</evidence>
<reference evidence="3" key="2">
    <citation type="submission" date="2018-06" db="EMBL/GenBank/DDBJ databases">
        <title>Genome sequence of Rhodanobacteraceae bacterium strain Dysh456.</title>
        <authorList>
            <person name="Fukui M."/>
        </authorList>
    </citation>
    <scope>NUCLEOTIDE SEQUENCE [LARGE SCALE GENOMIC DNA]</scope>
    <source>
        <strain evidence="3">Dysh456</strain>
    </source>
</reference>
<sequence length="150" mass="15852">MPSAPAIGFDYRPSRLFPRVALGGGALALLAVGLSGLPWWLKLPCALLAVLATVRALRTATRLPVRAVGWSADGRWTLHLAGGEEVAATLASQRVLGELIVLRLRLPSHGELALLLGPDNSDADLRRRLRMRLAAAGRPGADAAGRGRRG</sequence>
<organism evidence="2 3">
    <name type="scientific">Aerosticca soli</name>
    <dbReference type="NCBI Taxonomy" id="2010829"/>
    <lineage>
        <taxon>Bacteria</taxon>
        <taxon>Pseudomonadati</taxon>
        <taxon>Pseudomonadota</taxon>
        <taxon>Gammaproteobacteria</taxon>
        <taxon>Lysobacterales</taxon>
        <taxon>Rhodanobacteraceae</taxon>
        <taxon>Aerosticca</taxon>
    </lineage>
</organism>
<accession>A0A2Z6E654</accession>
<dbReference type="Proteomes" id="UP000270530">
    <property type="component" value="Chromosome"/>
</dbReference>
<dbReference type="RefSeq" id="WP_126538634.1">
    <property type="nucleotide sequence ID" value="NZ_AP018560.1"/>
</dbReference>
<dbReference type="OrthoDB" id="5955251at2"/>
<keyword evidence="3" id="KW-1185">Reference proteome</keyword>
<reference evidence="3" key="1">
    <citation type="submission" date="2018-04" db="EMBL/GenBank/DDBJ databases">
        <authorList>
            <person name="Watanabe M."/>
            <person name="Kojima H."/>
        </authorList>
    </citation>
    <scope>NUCLEOTIDE SEQUENCE [LARGE SCALE GENOMIC DNA]</scope>
    <source>
        <strain evidence="3">Dysh456</strain>
    </source>
</reference>
<dbReference type="KEGG" id="rbd:ALSL_1906"/>
<evidence type="ECO:0000313" key="3">
    <source>
        <dbReference type="Proteomes" id="UP000270530"/>
    </source>
</evidence>
<gene>
    <name evidence="2" type="ORF">ALSL_1906</name>
</gene>
<dbReference type="EMBL" id="AP018560">
    <property type="protein sequence ID" value="BBD80553.1"/>
    <property type="molecule type" value="Genomic_DNA"/>
</dbReference>
<dbReference type="AlphaFoldDB" id="A0A2Z6E654"/>
<evidence type="ECO:0008006" key="4">
    <source>
        <dbReference type="Google" id="ProtNLM"/>
    </source>
</evidence>
<proteinExistence type="predicted"/>
<keyword evidence="1" id="KW-1133">Transmembrane helix</keyword>
<evidence type="ECO:0000256" key="1">
    <source>
        <dbReference type="SAM" id="Phobius"/>
    </source>
</evidence>
<keyword evidence="1" id="KW-0812">Transmembrane</keyword>